<dbReference type="InterPro" id="IPR002136">
    <property type="entry name" value="Ribosomal_uL4"/>
</dbReference>
<keyword evidence="3" id="KW-0687">Ribonucleoprotein</keyword>
<accession>G4TB79</accession>
<dbReference type="HOGENOM" id="CLU_041575_4_1_1"/>
<feature type="region of interest" description="Disordered" evidence="5">
    <location>
        <begin position="137"/>
        <end position="184"/>
    </location>
</feature>
<reference evidence="6 7" key="1">
    <citation type="journal article" date="2011" name="PLoS Pathog.">
        <title>Endophytic Life Strategies Decoded by Genome and Transcriptome Analyses of the Mutualistic Root Symbiont Piriformospora indica.</title>
        <authorList>
            <person name="Zuccaro A."/>
            <person name="Lahrmann U."/>
            <person name="Guldener U."/>
            <person name="Langen G."/>
            <person name="Pfiffi S."/>
            <person name="Biedenkopf D."/>
            <person name="Wong P."/>
            <person name="Samans B."/>
            <person name="Grimm C."/>
            <person name="Basiewicz M."/>
            <person name="Murat C."/>
            <person name="Martin F."/>
            <person name="Kogel K.H."/>
        </authorList>
    </citation>
    <scope>NUCLEOTIDE SEQUENCE [LARGE SCALE GENOMIC DNA]</scope>
    <source>
        <strain evidence="6 7">DSM 11827</strain>
    </source>
</reference>
<evidence type="ECO:0000256" key="3">
    <source>
        <dbReference type="ARBA" id="ARBA00023274"/>
    </source>
</evidence>
<evidence type="ECO:0000256" key="4">
    <source>
        <dbReference type="ARBA" id="ARBA00040565"/>
    </source>
</evidence>
<dbReference type="InParanoid" id="G4TB79"/>
<dbReference type="AlphaFoldDB" id="G4TB79"/>
<dbReference type="SUPFAM" id="SSF52166">
    <property type="entry name" value="Ribosomal protein L4"/>
    <property type="match status" value="1"/>
</dbReference>
<evidence type="ECO:0000256" key="5">
    <source>
        <dbReference type="SAM" id="MobiDB-lite"/>
    </source>
</evidence>
<dbReference type="OrthoDB" id="275876at2759"/>
<keyword evidence="2 6" id="KW-0689">Ribosomal protein</keyword>
<name>G4TB79_SERID</name>
<dbReference type="PANTHER" id="PTHR10746:SF6">
    <property type="entry name" value="LARGE RIBOSOMAL SUBUNIT PROTEIN UL4M"/>
    <property type="match status" value="1"/>
</dbReference>
<feature type="compositionally biased region" description="Low complexity" evidence="5">
    <location>
        <begin position="155"/>
        <end position="166"/>
    </location>
</feature>
<dbReference type="STRING" id="1109443.G4TB79"/>
<dbReference type="GO" id="GO:0003735">
    <property type="term" value="F:structural constituent of ribosome"/>
    <property type="evidence" value="ECO:0007669"/>
    <property type="project" value="InterPro"/>
</dbReference>
<comment type="similarity">
    <text evidence="1">Belongs to the universal ribosomal protein uL4 family.</text>
</comment>
<dbReference type="EMBL" id="CAFZ01000035">
    <property type="protein sequence ID" value="CCA68564.1"/>
    <property type="molecule type" value="Genomic_DNA"/>
</dbReference>
<proteinExistence type="inferred from homology"/>
<evidence type="ECO:0000256" key="2">
    <source>
        <dbReference type="ARBA" id="ARBA00022980"/>
    </source>
</evidence>
<dbReference type="GO" id="GO:1990904">
    <property type="term" value="C:ribonucleoprotein complex"/>
    <property type="evidence" value="ECO:0007669"/>
    <property type="project" value="UniProtKB-KW"/>
</dbReference>
<dbReference type="GO" id="GO:0006412">
    <property type="term" value="P:translation"/>
    <property type="evidence" value="ECO:0007669"/>
    <property type="project" value="InterPro"/>
</dbReference>
<dbReference type="GO" id="GO:0005840">
    <property type="term" value="C:ribosome"/>
    <property type="evidence" value="ECO:0007669"/>
    <property type="project" value="UniProtKB-KW"/>
</dbReference>
<dbReference type="Proteomes" id="UP000007148">
    <property type="component" value="Unassembled WGS sequence"/>
</dbReference>
<comment type="caution">
    <text evidence="6">The sequence shown here is derived from an EMBL/GenBank/DDBJ whole genome shotgun (WGS) entry which is preliminary data.</text>
</comment>
<dbReference type="HAMAP" id="MF_01328_B">
    <property type="entry name" value="Ribosomal_uL4_B"/>
    <property type="match status" value="1"/>
</dbReference>
<dbReference type="InterPro" id="IPR023574">
    <property type="entry name" value="Ribosomal_uL4_dom_sf"/>
</dbReference>
<organism evidence="6 7">
    <name type="scientific">Serendipita indica (strain DSM 11827)</name>
    <name type="common">Root endophyte fungus</name>
    <name type="synonym">Piriformospora indica</name>
    <dbReference type="NCBI Taxonomy" id="1109443"/>
    <lineage>
        <taxon>Eukaryota</taxon>
        <taxon>Fungi</taxon>
        <taxon>Dikarya</taxon>
        <taxon>Basidiomycota</taxon>
        <taxon>Agaricomycotina</taxon>
        <taxon>Agaricomycetes</taxon>
        <taxon>Sebacinales</taxon>
        <taxon>Serendipitaceae</taxon>
        <taxon>Serendipita</taxon>
    </lineage>
</organism>
<sequence length="333" mass="37341">MLARRAVATSVCLSRLGRVALLHTAATRAPAQEPLLPQKTKSKIKIDGQVDPNLVEPVLKWLLDDTAKTPFIPVQAKFESKVPTWLELKPFCGEFDKEEPTVVHLDPSVFNHPIRRDILHACIVWYRDSLRRGTASTKSRSEVAYSKRKIRPQKGSGRARLGSRGSPMLRGGGRAFGPKPRDFSTELPRKIRNMGLRVALSTKLRERKLIVVPSVDLEEGKTRVALSRLRKLSEKIEKGCLLINGPSGVPPLLERATNNLQWVACKGADKVQVWDILRHHHTILSLEALQWFQENLGQASRRPELTVGDSPNRLRRPNQSSDAKNASHTEEKA</sequence>
<evidence type="ECO:0000256" key="1">
    <source>
        <dbReference type="ARBA" id="ARBA00010528"/>
    </source>
</evidence>
<dbReference type="eggNOG" id="KOG1624">
    <property type="taxonomic scope" value="Eukaryota"/>
</dbReference>
<keyword evidence="7" id="KW-1185">Reference proteome</keyword>
<dbReference type="Gene3D" id="3.40.1370.10">
    <property type="match status" value="1"/>
</dbReference>
<protein>
    <recommendedName>
        <fullName evidence="4">Large ribosomal subunit protein uL4m</fullName>
    </recommendedName>
</protein>
<dbReference type="Pfam" id="PF00573">
    <property type="entry name" value="Ribosomal_L4"/>
    <property type="match status" value="1"/>
</dbReference>
<dbReference type="InterPro" id="IPR013005">
    <property type="entry name" value="Ribosomal_uL4-like"/>
</dbReference>
<feature type="region of interest" description="Disordered" evidence="5">
    <location>
        <begin position="302"/>
        <end position="333"/>
    </location>
</feature>
<dbReference type="PANTHER" id="PTHR10746">
    <property type="entry name" value="50S RIBOSOMAL PROTEIN L4"/>
    <property type="match status" value="1"/>
</dbReference>
<gene>
    <name evidence="6" type="ORF">PIIN_02427</name>
</gene>
<dbReference type="FunCoup" id="G4TB79">
    <property type="interactions" value="156"/>
</dbReference>
<evidence type="ECO:0000313" key="6">
    <source>
        <dbReference type="EMBL" id="CCA68564.1"/>
    </source>
</evidence>
<evidence type="ECO:0000313" key="7">
    <source>
        <dbReference type="Proteomes" id="UP000007148"/>
    </source>
</evidence>
<dbReference type="NCBIfam" id="TIGR03953">
    <property type="entry name" value="rplD_bact"/>
    <property type="match status" value="1"/>
</dbReference>